<comment type="caution">
    <text evidence="1">The sequence shown here is derived from an EMBL/GenBank/DDBJ whole genome shotgun (WGS) entry which is preliminary data.</text>
</comment>
<dbReference type="AlphaFoldDB" id="A0A179GJN2"/>
<reference evidence="1 3" key="1">
    <citation type="submission" date="2016-01" db="EMBL/GenBank/DDBJ databases">
        <title>Biosynthesis of antibiotic leucinostatins and their inhibition on Phytophthora in bio-control Purpureocillium lilacinum.</title>
        <authorList>
            <person name="Wang G."/>
            <person name="Liu Z."/>
            <person name="Lin R."/>
            <person name="Li E."/>
            <person name="Mao Z."/>
            <person name="Ling J."/>
            <person name="Yin W."/>
            <person name="Xie B."/>
        </authorList>
    </citation>
    <scope>NUCLEOTIDE SEQUENCE [LARGE SCALE GENOMIC DNA]</scope>
    <source>
        <strain evidence="1">PLBJ-1</strain>
        <strain evidence="2">PLFJ-1</strain>
    </source>
</reference>
<proteinExistence type="predicted"/>
<sequence length="64" mass="7240">MMDWRSQHTSCRKGLMPLSMVFGMERVIGDSRRTEAGVPHCGCRWIAIQTFRVPITGNFLLVAS</sequence>
<evidence type="ECO:0000313" key="1">
    <source>
        <dbReference type="EMBL" id="OAQ77571.1"/>
    </source>
</evidence>
<protein>
    <submittedName>
        <fullName evidence="1">Uncharacterized protein</fullName>
    </submittedName>
</protein>
<name>A0A179GJN2_PURLI</name>
<dbReference type="EMBL" id="LSBH01000006">
    <property type="protein sequence ID" value="OAQ77571.1"/>
    <property type="molecule type" value="Genomic_DNA"/>
</dbReference>
<evidence type="ECO:0000313" key="3">
    <source>
        <dbReference type="Proteomes" id="UP000078240"/>
    </source>
</evidence>
<gene>
    <name evidence="1" type="ORF">VFPBJ_08043</name>
    <name evidence="2" type="ORF">VFPFJ_07813</name>
</gene>
<dbReference type="Proteomes" id="UP000078340">
    <property type="component" value="Unassembled WGS sequence"/>
</dbReference>
<organism evidence="1 3">
    <name type="scientific">Purpureocillium lilacinum</name>
    <name type="common">Paecilomyces lilacinus</name>
    <dbReference type="NCBI Taxonomy" id="33203"/>
    <lineage>
        <taxon>Eukaryota</taxon>
        <taxon>Fungi</taxon>
        <taxon>Dikarya</taxon>
        <taxon>Ascomycota</taxon>
        <taxon>Pezizomycotina</taxon>
        <taxon>Sordariomycetes</taxon>
        <taxon>Hypocreomycetidae</taxon>
        <taxon>Hypocreales</taxon>
        <taxon>Ophiocordycipitaceae</taxon>
        <taxon>Purpureocillium</taxon>
    </lineage>
</organism>
<evidence type="ECO:0000313" key="2">
    <source>
        <dbReference type="EMBL" id="OAQ85424.1"/>
    </source>
</evidence>
<dbReference type="EMBL" id="LSBI01000007">
    <property type="protein sequence ID" value="OAQ85424.1"/>
    <property type="molecule type" value="Genomic_DNA"/>
</dbReference>
<accession>A0A179GJN2</accession>
<dbReference type="Proteomes" id="UP000078240">
    <property type="component" value="Unassembled WGS sequence"/>
</dbReference>